<evidence type="ECO:0000313" key="2">
    <source>
        <dbReference type="EMBL" id="NIH93877.1"/>
    </source>
</evidence>
<dbReference type="EMBL" id="JAANOW010000001">
    <property type="protein sequence ID" value="NIH93877.1"/>
    <property type="molecule type" value="Genomic_DNA"/>
</dbReference>
<dbReference type="Proteomes" id="UP000547444">
    <property type="component" value="Unassembled WGS sequence"/>
</dbReference>
<accession>A0A7X5TW64</accession>
<feature type="transmembrane region" description="Helical" evidence="1">
    <location>
        <begin position="187"/>
        <end position="208"/>
    </location>
</feature>
<feature type="transmembrane region" description="Helical" evidence="1">
    <location>
        <begin position="154"/>
        <end position="175"/>
    </location>
</feature>
<name>A0A7X5TW64_9MYCO</name>
<dbReference type="RefSeq" id="WP_263987856.1">
    <property type="nucleotide sequence ID" value="NZ_JAANOW010000001.1"/>
</dbReference>
<comment type="caution">
    <text evidence="2">The sequence shown here is derived from an EMBL/GenBank/DDBJ whole genome shotgun (WGS) entry which is preliminary data.</text>
</comment>
<feature type="transmembrane region" description="Helical" evidence="1">
    <location>
        <begin position="6"/>
        <end position="23"/>
    </location>
</feature>
<feature type="transmembrane region" description="Helical" evidence="1">
    <location>
        <begin position="59"/>
        <end position="78"/>
    </location>
</feature>
<evidence type="ECO:0000256" key="1">
    <source>
        <dbReference type="SAM" id="Phobius"/>
    </source>
</evidence>
<evidence type="ECO:0008006" key="4">
    <source>
        <dbReference type="Google" id="ProtNLM"/>
    </source>
</evidence>
<dbReference type="InterPro" id="IPR033458">
    <property type="entry name" value="DUF5134"/>
</dbReference>
<gene>
    <name evidence="2" type="ORF">FHU31_000833</name>
</gene>
<keyword evidence="1" id="KW-0472">Membrane</keyword>
<evidence type="ECO:0000313" key="3">
    <source>
        <dbReference type="Proteomes" id="UP000547444"/>
    </source>
</evidence>
<organism evidence="2 3">
    <name type="scientific">Mycolicibacterium fluoranthenivorans</name>
    <dbReference type="NCBI Taxonomy" id="258505"/>
    <lineage>
        <taxon>Bacteria</taxon>
        <taxon>Bacillati</taxon>
        <taxon>Actinomycetota</taxon>
        <taxon>Actinomycetes</taxon>
        <taxon>Mycobacteriales</taxon>
        <taxon>Mycobacteriaceae</taxon>
        <taxon>Mycolicibacterium</taxon>
    </lineage>
</organism>
<feature type="transmembrane region" description="Helical" evidence="1">
    <location>
        <begin position="35"/>
        <end position="53"/>
    </location>
</feature>
<keyword evidence="3" id="KW-1185">Reference proteome</keyword>
<keyword evidence="1" id="KW-0812">Transmembrane</keyword>
<dbReference type="Pfam" id="PF17197">
    <property type="entry name" value="DUF5134"/>
    <property type="match status" value="1"/>
</dbReference>
<keyword evidence="1" id="KW-1133">Transmembrane helix</keyword>
<protein>
    <recommendedName>
        <fullName evidence="4">DUF5134 domain-containing protein</fullName>
    </recommendedName>
</protein>
<sequence>MSLRWVVTALFVISAAECLYTLLRGRRTWTQVVSQGLHVLMAVAMIVMAWPAGAALPTTGPMLVFLAATLWFILIALAHAGHRGVNVYHAAMMLAMAWMYAEMSGDLSPAPSEGLDQGASAGAHHGSMPGMPGMEMPGVDPGAMQGPPPFVVGLNWVCAVGFTVAAVWWSIRLAMRWRADPAASARHLVGLAAQAMMAAGMAVMFAVLV</sequence>
<feature type="transmembrane region" description="Helical" evidence="1">
    <location>
        <begin position="85"/>
        <end position="101"/>
    </location>
</feature>
<dbReference type="AlphaFoldDB" id="A0A7X5TW64"/>
<reference evidence="2 3" key="1">
    <citation type="submission" date="2020-03" db="EMBL/GenBank/DDBJ databases">
        <title>Sequencing the genomes of 1000 actinobacteria strains.</title>
        <authorList>
            <person name="Klenk H.-P."/>
        </authorList>
    </citation>
    <scope>NUCLEOTIDE SEQUENCE [LARGE SCALE GENOMIC DNA]</scope>
    <source>
        <strain evidence="2 3">DSM 44556</strain>
    </source>
</reference>
<proteinExistence type="predicted"/>